<sequence>MKTDERILQYFAEHEGDYLSGETLAQELDISRAAVWKAIKKLTAQGHNITSQHHVGYLYQSGQVLSAPMITQLATSRWEIRLLDVVDSTNAYAKKALTNGDITEPTIIIANHQTNGQGRLGRPFLSPADNGLYISFVLPLAVGTSVIPGLLTTSTAVAVARAIKRTLAIDLDFKWVNDLLFNSRKVGGILTEGVMDFESQQVSAIVVGIGLNLLRPQNMDVSLEQKVGGMVSKLTVSRNTIVAAIQDEFTQLYGNYTTGTFLPEYRAHNIVIGQNVSVKYGHDVVTGVAKDINEQGQLLLDTGSDMIIIDSGEVLKVNLPDNVYKG</sequence>
<dbReference type="EMBL" id="CP037939">
    <property type="protein sequence ID" value="QBR46864.1"/>
    <property type="molecule type" value="Genomic_DNA"/>
</dbReference>
<evidence type="ECO:0000256" key="5">
    <source>
        <dbReference type="HAMAP-Rule" id="MF_00978"/>
    </source>
</evidence>
<dbReference type="CDD" id="cd16442">
    <property type="entry name" value="BPL"/>
    <property type="match status" value="1"/>
</dbReference>
<accession>A0ABX5SHQ0</accession>
<comment type="function">
    <text evidence="5">Acts both as a biotin--[acetyl-CoA-carboxylase] ligase and a repressor.</text>
</comment>
<dbReference type="PROSITE" id="PS00141">
    <property type="entry name" value="ASP_PROTEASE"/>
    <property type="match status" value="1"/>
</dbReference>
<dbReference type="InterPro" id="IPR030855">
    <property type="entry name" value="Bifunct_BirA"/>
</dbReference>
<dbReference type="InterPro" id="IPR003142">
    <property type="entry name" value="BPL_C"/>
</dbReference>
<keyword evidence="3 5" id="KW-0067">ATP-binding</keyword>
<feature type="domain" description="BPL/LPL catalytic" evidence="7">
    <location>
        <begin position="84"/>
        <end position="212"/>
    </location>
</feature>
<protein>
    <recommendedName>
        <fullName evidence="5">Bifunctional ligase/repressor BirA</fullName>
    </recommendedName>
    <alternativeName>
        <fullName evidence="5">Biotin--[acetyl-CoA-carboxylase] ligase</fullName>
        <ecNumber evidence="5">6.3.4.15</ecNumber>
    </alternativeName>
    <alternativeName>
        <fullName evidence="5">Biotin--protein ligase</fullName>
    </alternativeName>
    <alternativeName>
        <fullName evidence="5">Biotin-[acetyl-CoA carboxylase] synthetase</fullName>
    </alternativeName>
</protein>
<dbReference type="InterPro" id="IPR001969">
    <property type="entry name" value="Aspartic_peptidase_AS"/>
</dbReference>
<evidence type="ECO:0000256" key="1">
    <source>
        <dbReference type="ARBA" id="ARBA00022598"/>
    </source>
</evidence>
<dbReference type="InterPro" id="IPR004143">
    <property type="entry name" value="BPL_LPL_catalytic"/>
</dbReference>
<gene>
    <name evidence="5" type="primary">birA</name>
    <name evidence="9" type="ORF">EW139_01455</name>
</gene>
<dbReference type="Gene3D" id="1.10.10.10">
    <property type="entry name" value="Winged helix-like DNA-binding domain superfamily/Winged helix DNA-binding domain"/>
    <property type="match status" value="1"/>
</dbReference>
<evidence type="ECO:0000259" key="8">
    <source>
        <dbReference type="Pfam" id="PF08279"/>
    </source>
</evidence>
<feature type="binding site" evidence="5">
    <location>
        <begin position="88"/>
        <end position="90"/>
    </location>
    <ligand>
        <name>biotin</name>
        <dbReference type="ChEBI" id="CHEBI:57586"/>
    </ligand>
</feature>
<dbReference type="RefSeq" id="WP_134833443.1">
    <property type="nucleotide sequence ID" value="NZ_CP037939.1"/>
</dbReference>
<feature type="binding site" evidence="5">
    <location>
        <position position="113"/>
    </location>
    <ligand>
        <name>biotin</name>
        <dbReference type="ChEBI" id="CHEBI:57586"/>
    </ligand>
</feature>
<reference evidence="9 10" key="1">
    <citation type="submission" date="2019-03" db="EMBL/GenBank/DDBJ databases">
        <title>Complete Genome Sequence of Leuconostoc kimchii strain NKJ218 Isolated from Homemade Kimchi.</title>
        <authorList>
            <person name="Jung J.Y."/>
            <person name="Jin H.M."/>
            <person name="Jung J.-W."/>
            <person name="Lee S.-Y."/>
            <person name="Ryu B.-G."/>
            <person name="Han S.-S."/>
            <person name="Kang H.K."/>
            <person name="Choi H.W."/>
            <person name="Chung E.J."/>
            <person name="Choi K.-M."/>
        </authorList>
    </citation>
    <scope>NUCLEOTIDE SEQUENCE [LARGE SCALE GENOMIC DNA]</scope>
    <source>
        <strain evidence="9 10">NKJ218</strain>
    </source>
</reference>
<dbReference type="EC" id="6.3.4.15" evidence="5"/>
<dbReference type="Pfam" id="PF03099">
    <property type="entry name" value="BPL_LplA_LipB"/>
    <property type="match status" value="1"/>
</dbReference>
<feature type="binding site" evidence="5">
    <location>
        <position position="185"/>
    </location>
    <ligand>
        <name>biotin</name>
        <dbReference type="ChEBI" id="CHEBI:57586"/>
    </ligand>
</feature>
<keyword evidence="10" id="KW-1185">Reference proteome</keyword>
<feature type="DNA-binding region" description="H-T-H motif" evidence="5">
    <location>
        <begin position="21"/>
        <end position="40"/>
    </location>
</feature>
<feature type="domain" description="Biotin protein ligase C-terminal" evidence="6">
    <location>
        <begin position="272"/>
        <end position="316"/>
    </location>
</feature>
<comment type="caution">
    <text evidence="5">Lacks conserved residue(s) required for the propagation of feature annotation.</text>
</comment>
<keyword evidence="5" id="KW-0804">Transcription</keyword>
<dbReference type="PANTHER" id="PTHR12835:SF5">
    <property type="entry name" value="BIOTIN--PROTEIN LIGASE"/>
    <property type="match status" value="1"/>
</dbReference>
<dbReference type="Gene3D" id="2.30.30.100">
    <property type="match status" value="1"/>
</dbReference>
<dbReference type="Proteomes" id="UP000295756">
    <property type="component" value="Chromosome"/>
</dbReference>
<dbReference type="Gene3D" id="3.30.930.10">
    <property type="entry name" value="Bira Bifunctional Protein, Domain 2"/>
    <property type="match status" value="1"/>
</dbReference>
<dbReference type="InterPro" id="IPR036388">
    <property type="entry name" value="WH-like_DNA-bd_sf"/>
</dbReference>
<evidence type="ECO:0000313" key="9">
    <source>
        <dbReference type="EMBL" id="QBR46864.1"/>
    </source>
</evidence>
<dbReference type="Pfam" id="PF02237">
    <property type="entry name" value="BPL_C"/>
    <property type="match status" value="1"/>
</dbReference>
<dbReference type="InterPro" id="IPR013196">
    <property type="entry name" value="HTH_11"/>
</dbReference>
<dbReference type="GO" id="GO:0004077">
    <property type="term" value="F:biotin--[biotin carboxyl-carrier protein] ligase activity"/>
    <property type="evidence" value="ECO:0007669"/>
    <property type="project" value="UniProtKB-EC"/>
</dbReference>
<keyword evidence="2 5" id="KW-0547">Nucleotide-binding</keyword>
<proteinExistence type="inferred from homology"/>
<keyword evidence="5" id="KW-0805">Transcription regulation</keyword>
<dbReference type="SUPFAM" id="SSF50037">
    <property type="entry name" value="C-terminal domain of transcriptional repressors"/>
    <property type="match status" value="1"/>
</dbReference>
<dbReference type="HAMAP" id="MF_00978">
    <property type="entry name" value="Bifunct_BirA"/>
    <property type="match status" value="1"/>
</dbReference>
<evidence type="ECO:0000256" key="3">
    <source>
        <dbReference type="ARBA" id="ARBA00022840"/>
    </source>
</evidence>
<feature type="domain" description="Helix-turn-helix type 11" evidence="8">
    <location>
        <begin position="5"/>
        <end position="57"/>
    </location>
</feature>
<evidence type="ECO:0000259" key="7">
    <source>
        <dbReference type="Pfam" id="PF03099"/>
    </source>
</evidence>
<dbReference type="InterPro" id="IPR004408">
    <property type="entry name" value="Biotin_CoA_COase_ligase"/>
</dbReference>
<evidence type="ECO:0000259" key="6">
    <source>
        <dbReference type="Pfam" id="PF02237"/>
    </source>
</evidence>
<keyword evidence="4 5" id="KW-0092">Biotin</keyword>
<dbReference type="Pfam" id="PF08279">
    <property type="entry name" value="HTH_11"/>
    <property type="match status" value="1"/>
</dbReference>
<dbReference type="PANTHER" id="PTHR12835">
    <property type="entry name" value="BIOTIN PROTEIN LIGASE"/>
    <property type="match status" value="1"/>
</dbReference>
<evidence type="ECO:0000256" key="2">
    <source>
        <dbReference type="ARBA" id="ARBA00022741"/>
    </source>
</evidence>
<dbReference type="InterPro" id="IPR008988">
    <property type="entry name" value="Transcriptional_repressor_C"/>
</dbReference>
<dbReference type="SUPFAM" id="SSF55681">
    <property type="entry name" value="Class II aaRS and biotin synthetases"/>
    <property type="match status" value="1"/>
</dbReference>
<comment type="catalytic activity">
    <reaction evidence="5">
        <text>biotin + L-lysyl-[protein] + ATP = N(6)-biotinyl-L-lysyl-[protein] + AMP + diphosphate + H(+)</text>
        <dbReference type="Rhea" id="RHEA:11756"/>
        <dbReference type="Rhea" id="RHEA-COMP:9752"/>
        <dbReference type="Rhea" id="RHEA-COMP:10505"/>
        <dbReference type="ChEBI" id="CHEBI:15378"/>
        <dbReference type="ChEBI" id="CHEBI:29969"/>
        <dbReference type="ChEBI" id="CHEBI:30616"/>
        <dbReference type="ChEBI" id="CHEBI:33019"/>
        <dbReference type="ChEBI" id="CHEBI:57586"/>
        <dbReference type="ChEBI" id="CHEBI:83144"/>
        <dbReference type="ChEBI" id="CHEBI:456215"/>
        <dbReference type="EC" id="6.3.4.15"/>
    </reaction>
</comment>
<organism evidence="9 10">
    <name type="scientific">Leuconostoc kimchii</name>
    <dbReference type="NCBI Taxonomy" id="136609"/>
    <lineage>
        <taxon>Bacteria</taxon>
        <taxon>Bacillati</taxon>
        <taxon>Bacillota</taxon>
        <taxon>Bacilli</taxon>
        <taxon>Lactobacillales</taxon>
        <taxon>Lactobacillaceae</taxon>
        <taxon>Leuconostoc</taxon>
    </lineage>
</organism>
<keyword evidence="1 5" id="KW-0436">Ligase</keyword>
<evidence type="ECO:0000256" key="4">
    <source>
        <dbReference type="ARBA" id="ARBA00023267"/>
    </source>
</evidence>
<comment type="similarity">
    <text evidence="5">Belongs to the biotin--protein ligase family.</text>
</comment>
<dbReference type="InterPro" id="IPR045864">
    <property type="entry name" value="aa-tRNA-synth_II/BPL/LPL"/>
</dbReference>
<name>A0ABX5SHQ0_9LACO</name>
<keyword evidence="5" id="KW-0238">DNA-binding</keyword>
<evidence type="ECO:0000313" key="10">
    <source>
        <dbReference type="Proteomes" id="UP000295756"/>
    </source>
</evidence>
<dbReference type="InterPro" id="IPR036390">
    <property type="entry name" value="WH_DNA-bd_sf"/>
</dbReference>
<keyword evidence="5" id="KW-0678">Repressor</keyword>
<dbReference type="NCBIfam" id="TIGR00121">
    <property type="entry name" value="birA_ligase"/>
    <property type="match status" value="1"/>
</dbReference>
<dbReference type="SUPFAM" id="SSF46785">
    <property type="entry name" value="Winged helix' DNA-binding domain"/>
    <property type="match status" value="1"/>
</dbReference>